<dbReference type="Proteomes" id="UP001341840">
    <property type="component" value="Unassembled WGS sequence"/>
</dbReference>
<sequence>CLPRICVDFHAYAWVFNLGCVVACCQDAFHAYAWTSTPMRGCCEVGRCQSHACVWVLCELADDGRICVVFY</sequence>
<keyword evidence="3" id="KW-1185">Reference proteome</keyword>
<dbReference type="EMBL" id="JASCZI010158974">
    <property type="protein sequence ID" value="MED6178949.1"/>
    <property type="molecule type" value="Genomic_DNA"/>
</dbReference>
<protein>
    <submittedName>
        <fullName evidence="2">Uncharacterized protein</fullName>
    </submittedName>
</protein>
<feature type="non-terminal residue" evidence="2">
    <location>
        <position position="71"/>
    </location>
</feature>
<evidence type="ECO:0000256" key="1">
    <source>
        <dbReference type="SAM" id="SignalP"/>
    </source>
</evidence>
<feature type="signal peptide" evidence="1">
    <location>
        <begin position="1"/>
        <end position="25"/>
    </location>
</feature>
<feature type="non-terminal residue" evidence="2">
    <location>
        <position position="1"/>
    </location>
</feature>
<accession>A0ABU6W0T9</accession>
<reference evidence="2 3" key="1">
    <citation type="journal article" date="2023" name="Plants (Basel)">
        <title>Bridging the Gap: Combining Genomics and Transcriptomics Approaches to Understand Stylosanthes scabra, an Orphan Legume from the Brazilian Caatinga.</title>
        <authorList>
            <person name="Ferreira-Neto J.R.C."/>
            <person name="da Silva M.D."/>
            <person name="Binneck E."/>
            <person name="de Melo N.F."/>
            <person name="da Silva R.H."/>
            <person name="de Melo A.L.T.M."/>
            <person name="Pandolfi V."/>
            <person name="Bustamante F.O."/>
            <person name="Brasileiro-Vidal A.C."/>
            <person name="Benko-Iseppon A.M."/>
        </authorList>
    </citation>
    <scope>NUCLEOTIDE SEQUENCE [LARGE SCALE GENOMIC DNA]</scope>
    <source>
        <tissue evidence="2">Leaves</tissue>
    </source>
</reference>
<evidence type="ECO:0000313" key="2">
    <source>
        <dbReference type="EMBL" id="MED6178949.1"/>
    </source>
</evidence>
<comment type="caution">
    <text evidence="2">The sequence shown here is derived from an EMBL/GenBank/DDBJ whole genome shotgun (WGS) entry which is preliminary data.</text>
</comment>
<evidence type="ECO:0000313" key="3">
    <source>
        <dbReference type="Proteomes" id="UP001341840"/>
    </source>
</evidence>
<feature type="chain" id="PRO_5045568965" evidence="1">
    <location>
        <begin position="26"/>
        <end position="71"/>
    </location>
</feature>
<organism evidence="2 3">
    <name type="scientific">Stylosanthes scabra</name>
    <dbReference type="NCBI Taxonomy" id="79078"/>
    <lineage>
        <taxon>Eukaryota</taxon>
        <taxon>Viridiplantae</taxon>
        <taxon>Streptophyta</taxon>
        <taxon>Embryophyta</taxon>
        <taxon>Tracheophyta</taxon>
        <taxon>Spermatophyta</taxon>
        <taxon>Magnoliopsida</taxon>
        <taxon>eudicotyledons</taxon>
        <taxon>Gunneridae</taxon>
        <taxon>Pentapetalae</taxon>
        <taxon>rosids</taxon>
        <taxon>fabids</taxon>
        <taxon>Fabales</taxon>
        <taxon>Fabaceae</taxon>
        <taxon>Papilionoideae</taxon>
        <taxon>50 kb inversion clade</taxon>
        <taxon>dalbergioids sensu lato</taxon>
        <taxon>Dalbergieae</taxon>
        <taxon>Pterocarpus clade</taxon>
        <taxon>Stylosanthes</taxon>
    </lineage>
</organism>
<proteinExistence type="predicted"/>
<gene>
    <name evidence="2" type="ORF">PIB30_112355</name>
</gene>
<name>A0ABU6W0T9_9FABA</name>
<keyword evidence="1" id="KW-0732">Signal</keyword>